<dbReference type="PANTHER" id="PTHR30352:SF13">
    <property type="entry name" value="GLYCYL-RADICAL ENZYME ACTIVATING ENZYME YJJW-RELATED"/>
    <property type="match status" value="1"/>
</dbReference>
<evidence type="ECO:0000256" key="3">
    <source>
        <dbReference type="ARBA" id="ARBA00022691"/>
    </source>
</evidence>
<keyword evidence="2" id="KW-0004">4Fe-4S</keyword>
<evidence type="ECO:0000256" key="5">
    <source>
        <dbReference type="ARBA" id="ARBA00023004"/>
    </source>
</evidence>
<reference evidence="8" key="1">
    <citation type="journal article" date="2020" name="mSystems">
        <title>Genome- and Community-Level Interaction Insights into Carbon Utilization and Element Cycling Functions of Hydrothermarchaeota in Hydrothermal Sediment.</title>
        <authorList>
            <person name="Zhou Z."/>
            <person name="Liu Y."/>
            <person name="Xu W."/>
            <person name="Pan J."/>
            <person name="Luo Z.H."/>
            <person name="Li M."/>
        </authorList>
    </citation>
    <scope>NUCLEOTIDE SEQUENCE [LARGE SCALE GENOMIC DNA]</scope>
    <source>
        <strain evidence="8">SpSt-716</strain>
    </source>
</reference>
<dbReference type="CDD" id="cd01335">
    <property type="entry name" value="Radical_SAM"/>
    <property type="match status" value="1"/>
</dbReference>
<dbReference type="PANTHER" id="PTHR30352">
    <property type="entry name" value="PYRUVATE FORMATE-LYASE-ACTIVATING ENZYME"/>
    <property type="match status" value="1"/>
</dbReference>
<sequence>MTAMVFRGWHRVSYIEYPGRIATVLFVARCNFHCPFCHNPELITESESLPHIDGEEILEYLRKRLGLLDAVCVTGGEPLLWTRELRPFLEKVKELGYLIKVDTNGSLYEEFLTLEDLVDLWGVDFKVPFAQYDLVGGKGEAVERVLQRVLKRKTCVEIRTTIYPPFHDLATLLEMARVLRGASVWYWQNFHCEKTLSPEAKTVAPYPLSLLEKWRDIINRELRRDLVTLRL</sequence>
<comment type="caution">
    <text evidence="8">The sequence shown here is derived from an EMBL/GenBank/DDBJ whole genome shotgun (WGS) entry which is preliminary data.</text>
</comment>
<dbReference type="SUPFAM" id="SSF102114">
    <property type="entry name" value="Radical SAM enzymes"/>
    <property type="match status" value="1"/>
</dbReference>
<proteinExistence type="predicted"/>
<keyword evidence="5" id="KW-0408">Iron</keyword>
<evidence type="ECO:0000256" key="1">
    <source>
        <dbReference type="ARBA" id="ARBA00001966"/>
    </source>
</evidence>
<evidence type="ECO:0000256" key="2">
    <source>
        <dbReference type="ARBA" id="ARBA00022485"/>
    </source>
</evidence>
<dbReference type="InterPro" id="IPR058240">
    <property type="entry name" value="rSAM_sf"/>
</dbReference>
<name>A0A7V3YN25_9BACT</name>
<dbReference type="InterPro" id="IPR034457">
    <property type="entry name" value="Organic_radical-activating"/>
</dbReference>
<dbReference type="InterPro" id="IPR013785">
    <property type="entry name" value="Aldolase_TIM"/>
</dbReference>
<dbReference type="EMBL" id="DTEN01000333">
    <property type="protein sequence ID" value="HGI75660.1"/>
    <property type="molecule type" value="Genomic_DNA"/>
</dbReference>
<dbReference type="AlphaFoldDB" id="A0A7V3YN25"/>
<evidence type="ECO:0000259" key="7">
    <source>
        <dbReference type="PROSITE" id="PS51918"/>
    </source>
</evidence>
<protein>
    <submittedName>
        <fullName evidence="8">Anaerobic ribonucleoside-triphosphate reductase activating protein</fullName>
    </submittedName>
</protein>
<accession>A0A7V3YN25</accession>
<dbReference type="Gene3D" id="3.20.20.70">
    <property type="entry name" value="Aldolase class I"/>
    <property type="match status" value="1"/>
</dbReference>
<dbReference type="InterPro" id="IPR012840">
    <property type="entry name" value="NrdG2"/>
</dbReference>
<organism evidence="8">
    <name type="scientific">Candidatus Caldatribacterium californiense</name>
    <dbReference type="NCBI Taxonomy" id="1454726"/>
    <lineage>
        <taxon>Bacteria</taxon>
        <taxon>Pseudomonadati</taxon>
        <taxon>Atribacterota</taxon>
        <taxon>Atribacteria</taxon>
        <taxon>Atribacterales</taxon>
        <taxon>Candidatus Caldatribacteriaceae</taxon>
        <taxon>Candidatus Caldatribacterium</taxon>
    </lineage>
</organism>
<evidence type="ECO:0000256" key="6">
    <source>
        <dbReference type="ARBA" id="ARBA00023014"/>
    </source>
</evidence>
<keyword evidence="3" id="KW-0949">S-adenosyl-L-methionine</keyword>
<dbReference type="GO" id="GO:0003824">
    <property type="term" value="F:catalytic activity"/>
    <property type="evidence" value="ECO:0007669"/>
    <property type="project" value="InterPro"/>
</dbReference>
<dbReference type="GO" id="GO:0051539">
    <property type="term" value="F:4 iron, 4 sulfur cluster binding"/>
    <property type="evidence" value="ECO:0007669"/>
    <property type="project" value="UniProtKB-KW"/>
</dbReference>
<dbReference type="InterPro" id="IPR007197">
    <property type="entry name" value="rSAM"/>
</dbReference>
<dbReference type="PROSITE" id="PS51918">
    <property type="entry name" value="RADICAL_SAM"/>
    <property type="match status" value="1"/>
</dbReference>
<dbReference type="SFLD" id="SFLDG01094">
    <property type="entry name" value="Uncharacterised_Radical_SAM_Su"/>
    <property type="match status" value="1"/>
</dbReference>
<evidence type="ECO:0000313" key="8">
    <source>
        <dbReference type="EMBL" id="HGI75660.1"/>
    </source>
</evidence>
<dbReference type="GO" id="GO:0046872">
    <property type="term" value="F:metal ion binding"/>
    <property type="evidence" value="ECO:0007669"/>
    <property type="project" value="UniProtKB-KW"/>
</dbReference>
<evidence type="ECO:0000256" key="4">
    <source>
        <dbReference type="ARBA" id="ARBA00022723"/>
    </source>
</evidence>
<feature type="domain" description="Radical SAM core" evidence="7">
    <location>
        <begin position="16"/>
        <end position="230"/>
    </location>
</feature>
<gene>
    <name evidence="8" type="ORF">ENU96_08295</name>
</gene>
<comment type="cofactor">
    <cofactor evidence="1">
        <name>[4Fe-4S] cluster</name>
        <dbReference type="ChEBI" id="CHEBI:49883"/>
    </cofactor>
</comment>
<dbReference type="Pfam" id="PF04055">
    <property type="entry name" value="Radical_SAM"/>
    <property type="match status" value="1"/>
</dbReference>
<dbReference type="NCBIfam" id="TIGR02495">
    <property type="entry name" value="NrdG2"/>
    <property type="match status" value="1"/>
</dbReference>
<dbReference type="SFLD" id="SFLDS00029">
    <property type="entry name" value="Radical_SAM"/>
    <property type="match status" value="1"/>
</dbReference>
<keyword evidence="4" id="KW-0479">Metal-binding</keyword>
<keyword evidence="6" id="KW-0411">Iron-sulfur</keyword>